<dbReference type="EMBL" id="BAAAUT010000030">
    <property type="protein sequence ID" value="GAA3143812.1"/>
    <property type="molecule type" value="Genomic_DNA"/>
</dbReference>
<organism evidence="4 5">
    <name type="scientific">Planomonospora alba</name>
    <dbReference type="NCBI Taxonomy" id="161354"/>
    <lineage>
        <taxon>Bacteria</taxon>
        <taxon>Bacillati</taxon>
        <taxon>Actinomycetota</taxon>
        <taxon>Actinomycetes</taxon>
        <taxon>Streptosporangiales</taxon>
        <taxon>Streptosporangiaceae</taxon>
        <taxon>Planomonospora</taxon>
    </lineage>
</organism>
<dbReference type="CDD" id="cd07043">
    <property type="entry name" value="STAS_anti-anti-sigma_factors"/>
    <property type="match status" value="1"/>
</dbReference>
<dbReference type="SUPFAM" id="SSF52091">
    <property type="entry name" value="SpoIIaa-like"/>
    <property type="match status" value="1"/>
</dbReference>
<sequence length="115" mass="11742">MITVTSRETGHGAVEVAVAGDVDAVTAAELRCVLDGLADGPGPVRVELDLTRVGFLDCAGARLLLRTEERLRARGGALAVLRPSAPVLRLLGLLGIDRHLPVGGAVGASRTGPGD</sequence>
<keyword evidence="5" id="KW-1185">Reference proteome</keyword>
<reference evidence="5" key="1">
    <citation type="journal article" date="2019" name="Int. J. Syst. Evol. Microbiol.">
        <title>The Global Catalogue of Microorganisms (GCM) 10K type strain sequencing project: providing services to taxonomists for standard genome sequencing and annotation.</title>
        <authorList>
            <consortium name="The Broad Institute Genomics Platform"/>
            <consortium name="The Broad Institute Genome Sequencing Center for Infectious Disease"/>
            <person name="Wu L."/>
            <person name="Ma J."/>
        </authorList>
    </citation>
    <scope>NUCLEOTIDE SEQUENCE [LARGE SCALE GENOMIC DNA]</scope>
    <source>
        <strain evidence="5">JCM 9373</strain>
    </source>
</reference>
<gene>
    <name evidence="4" type="ORF">GCM10010466_38580</name>
</gene>
<comment type="caution">
    <text evidence="4">The sequence shown here is derived from an EMBL/GenBank/DDBJ whole genome shotgun (WGS) entry which is preliminary data.</text>
</comment>
<protein>
    <recommendedName>
        <fullName evidence="2">Anti-sigma factor antagonist</fullName>
    </recommendedName>
</protein>
<evidence type="ECO:0000256" key="2">
    <source>
        <dbReference type="RuleBase" id="RU003749"/>
    </source>
</evidence>
<dbReference type="Gene3D" id="3.30.750.24">
    <property type="entry name" value="STAS domain"/>
    <property type="match status" value="1"/>
</dbReference>
<evidence type="ECO:0000256" key="1">
    <source>
        <dbReference type="ARBA" id="ARBA00009013"/>
    </source>
</evidence>
<proteinExistence type="inferred from homology"/>
<dbReference type="Proteomes" id="UP001500320">
    <property type="component" value="Unassembled WGS sequence"/>
</dbReference>
<dbReference type="InterPro" id="IPR003658">
    <property type="entry name" value="Anti-sigma_ant"/>
</dbReference>
<evidence type="ECO:0000259" key="3">
    <source>
        <dbReference type="PROSITE" id="PS50801"/>
    </source>
</evidence>
<dbReference type="PROSITE" id="PS50801">
    <property type="entry name" value="STAS"/>
    <property type="match status" value="1"/>
</dbReference>
<evidence type="ECO:0000313" key="5">
    <source>
        <dbReference type="Proteomes" id="UP001500320"/>
    </source>
</evidence>
<name>A0ABP6NCK0_9ACTN</name>
<dbReference type="InterPro" id="IPR002645">
    <property type="entry name" value="STAS_dom"/>
</dbReference>
<dbReference type="RefSeq" id="WP_344861418.1">
    <property type="nucleotide sequence ID" value="NZ_BAAAUT010000030.1"/>
</dbReference>
<dbReference type="PANTHER" id="PTHR33495">
    <property type="entry name" value="ANTI-SIGMA FACTOR ANTAGONIST TM_1081-RELATED-RELATED"/>
    <property type="match status" value="1"/>
</dbReference>
<evidence type="ECO:0000313" key="4">
    <source>
        <dbReference type="EMBL" id="GAA3143812.1"/>
    </source>
</evidence>
<dbReference type="PANTHER" id="PTHR33495:SF2">
    <property type="entry name" value="ANTI-SIGMA FACTOR ANTAGONIST TM_1081-RELATED"/>
    <property type="match status" value="1"/>
</dbReference>
<comment type="similarity">
    <text evidence="1 2">Belongs to the anti-sigma-factor antagonist family.</text>
</comment>
<dbReference type="InterPro" id="IPR036513">
    <property type="entry name" value="STAS_dom_sf"/>
</dbReference>
<dbReference type="NCBIfam" id="TIGR00377">
    <property type="entry name" value="ant_ant_sig"/>
    <property type="match status" value="1"/>
</dbReference>
<dbReference type="Pfam" id="PF01740">
    <property type="entry name" value="STAS"/>
    <property type="match status" value="1"/>
</dbReference>
<feature type="domain" description="STAS" evidence="3">
    <location>
        <begin position="12"/>
        <end position="115"/>
    </location>
</feature>
<accession>A0ABP6NCK0</accession>